<evidence type="ECO:0000313" key="2">
    <source>
        <dbReference type="EMBL" id="NSJ84892.1"/>
    </source>
</evidence>
<evidence type="ECO:0000313" key="3">
    <source>
        <dbReference type="Proteomes" id="UP000822142"/>
    </source>
</evidence>
<feature type="domain" description="VOC" evidence="1">
    <location>
        <begin position="16"/>
        <end position="124"/>
    </location>
</feature>
<gene>
    <name evidence="2" type="ORF">G5A70_01545</name>
</gene>
<dbReference type="Pfam" id="PF00903">
    <property type="entry name" value="Glyoxalase"/>
    <property type="match status" value="1"/>
</dbReference>
<proteinExistence type="predicted"/>
<organism evidence="2 3">
    <name type="scientific">Blautia hansenii</name>
    <name type="common">Ruminococcus hansenii</name>
    <dbReference type="NCBI Taxonomy" id="1322"/>
    <lineage>
        <taxon>Bacteria</taxon>
        <taxon>Bacillati</taxon>
        <taxon>Bacillota</taxon>
        <taxon>Clostridia</taxon>
        <taxon>Lachnospirales</taxon>
        <taxon>Lachnospiraceae</taxon>
        <taxon>Blautia</taxon>
    </lineage>
</organism>
<comment type="caution">
    <text evidence="2">The sequence shown here is derived from an EMBL/GenBank/DDBJ whole genome shotgun (WGS) entry which is preliminary data.</text>
</comment>
<dbReference type="EMBL" id="JAAITA010000001">
    <property type="protein sequence ID" value="NSJ84892.1"/>
    <property type="molecule type" value="Genomic_DNA"/>
</dbReference>
<dbReference type="SUPFAM" id="SSF54593">
    <property type="entry name" value="Glyoxalase/Bleomycin resistance protein/Dihydroxybiphenyl dioxygenase"/>
    <property type="match status" value="1"/>
</dbReference>
<protein>
    <submittedName>
        <fullName evidence="2">VOC family protein</fullName>
    </submittedName>
</protein>
<keyword evidence="3" id="KW-1185">Reference proteome</keyword>
<name>A0ABX2I727_BLAHA</name>
<dbReference type="Gene3D" id="3.10.180.10">
    <property type="entry name" value="2,3-Dihydroxybiphenyl 1,2-Dioxygenase, domain 1"/>
    <property type="match status" value="1"/>
</dbReference>
<evidence type="ECO:0000259" key="1">
    <source>
        <dbReference type="PROSITE" id="PS51819"/>
    </source>
</evidence>
<dbReference type="InterPro" id="IPR004360">
    <property type="entry name" value="Glyas_Fos-R_dOase_dom"/>
</dbReference>
<dbReference type="Proteomes" id="UP000822142">
    <property type="component" value="Unassembled WGS sequence"/>
</dbReference>
<dbReference type="InterPro" id="IPR037523">
    <property type="entry name" value="VOC_core"/>
</dbReference>
<accession>A0ABX2I727</accession>
<sequence length="124" mass="13738">MKEEMNMSKLEELGFELRHVGINCENEGEACSVAERFETIFGFTKKVGNSSVFAGTAVEAMKTPYLGKNGHIAIGTTDVAEAVKYLESQGVEFDMETAKYKNEKMIAVYMKEEIGGFAVHLVQK</sequence>
<dbReference type="PROSITE" id="PS51819">
    <property type="entry name" value="VOC"/>
    <property type="match status" value="1"/>
</dbReference>
<dbReference type="InterPro" id="IPR029068">
    <property type="entry name" value="Glyas_Bleomycin-R_OHBP_Dase"/>
</dbReference>
<reference evidence="2 3" key="1">
    <citation type="journal article" date="2020" name="Cell Host Microbe">
        <title>Functional and Genomic Variation between Human-Derived Isolates of Lachnospiraceae Reveals Inter- and Intra-Species Diversity.</title>
        <authorList>
            <person name="Sorbara M.T."/>
            <person name="Littmann E.R."/>
            <person name="Fontana E."/>
            <person name="Moody T.U."/>
            <person name="Kohout C.E."/>
            <person name="Gjonbalaj M."/>
            <person name="Eaton V."/>
            <person name="Seok R."/>
            <person name="Leiner I.M."/>
            <person name="Pamer E.G."/>
        </authorList>
    </citation>
    <scope>NUCLEOTIDE SEQUENCE [LARGE SCALE GENOMIC DNA]</scope>
    <source>
        <strain evidence="2 3">MSK.15.26</strain>
    </source>
</reference>